<comment type="caution">
    <text evidence="1">The sequence shown here is derived from an EMBL/GenBank/DDBJ whole genome shotgun (WGS) entry which is preliminary data.</text>
</comment>
<keyword evidence="2" id="KW-1185">Reference proteome</keyword>
<evidence type="ECO:0000313" key="1">
    <source>
        <dbReference type="EMBL" id="SPN96964.1"/>
    </source>
</evidence>
<organism evidence="1 2">
    <name type="scientific">Cephalotrichum gorgonifer</name>
    <dbReference type="NCBI Taxonomy" id="2041049"/>
    <lineage>
        <taxon>Eukaryota</taxon>
        <taxon>Fungi</taxon>
        <taxon>Dikarya</taxon>
        <taxon>Ascomycota</taxon>
        <taxon>Pezizomycotina</taxon>
        <taxon>Sordariomycetes</taxon>
        <taxon>Hypocreomycetidae</taxon>
        <taxon>Microascales</taxon>
        <taxon>Microascaceae</taxon>
        <taxon>Cephalotrichum</taxon>
    </lineage>
</organism>
<reference evidence="1" key="1">
    <citation type="submission" date="2018-03" db="EMBL/GenBank/DDBJ databases">
        <authorList>
            <person name="Guldener U."/>
        </authorList>
    </citation>
    <scope>NUCLEOTIDE SEQUENCE</scope>
</reference>
<dbReference type="AlphaFoldDB" id="A0AAE8SRA0"/>
<dbReference type="GO" id="GO:0005737">
    <property type="term" value="C:cytoplasm"/>
    <property type="evidence" value="ECO:0007669"/>
    <property type="project" value="TreeGrafter"/>
</dbReference>
<evidence type="ECO:0000313" key="2">
    <source>
        <dbReference type="Proteomes" id="UP001187682"/>
    </source>
</evidence>
<dbReference type="PANTHER" id="PTHR35020">
    <property type="entry name" value="N-ACETYLGLUCOSAMINE-INDUCED PROTEIN 1"/>
    <property type="match status" value="1"/>
</dbReference>
<dbReference type="Pfam" id="PF12239">
    <property type="entry name" value="DUF3605"/>
    <property type="match status" value="1"/>
</dbReference>
<dbReference type="GO" id="GO:0006044">
    <property type="term" value="P:N-acetylglucosamine metabolic process"/>
    <property type="evidence" value="ECO:0007669"/>
    <property type="project" value="TreeGrafter"/>
</dbReference>
<protein>
    <recommendedName>
        <fullName evidence="3">DUF3605 domain-containing protein</fullName>
    </recommendedName>
</protein>
<proteinExistence type="predicted"/>
<dbReference type="PANTHER" id="PTHR35020:SF4">
    <property type="entry name" value="N-ACETYLGLUCOSAMINE-INDUCED PROTEIN 1"/>
    <property type="match status" value="1"/>
</dbReference>
<accession>A0AAE8SRA0</accession>
<dbReference type="InterPro" id="IPR022036">
    <property type="entry name" value="DUF3605"/>
</dbReference>
<dbReference type="EMBL" id="ONZQ02000001">
    <property type="protein sequence ID" value="SPN96964.1"/>
    <property type="molecule type" value="Genomic_DNA"/>
</dbReference>
<gene>
    <name evidence="1" type="ORF">DNG_00482</name>
</gene>
<name>A0AAE8SRA0_9PEZI</name>
<sequence length="246" mass="28076">MKGEVKLPYWQVNVPPEERTDECPEHLLNLPPRDVEILSMRDADFSPMTWEQVLTEVGANRIDSLQRTPSDLLRYIAFNAKARKQYGSVTNFLLAERLGWTLPLVPKGAPFEHPEDMNTLYNDWPYGIDKRIVHLCVWTKFPFEEDPETGDLTDATRAAIDNYVAKVFRSRIPAEKVLWFRNWSSIKSVRGVEHFHVMLFDPDRSFVHEVTSGVALPASLMDSASETAKASRVPNEDSVMVCPVLS</sequence>
<evidence type="ECO:0008006" key="3">
    <source>
        <dbReference type="Google" id="ProtNLM"/>
    </source>
</evidence>
<dbReference type="Proteomes" id="UP001187682">
    <property type="component" value="Unassembled WGS sequence"/>
</dbReference>